<accession>A0ABX0TXP9</accession>
<sequence length="320" mass="36317">MSDYDHVRDLASGVVRPEGIDLTVLTLQVEEIFFRTLKYREFDASEISMAKYSSLVSQGGCDLIAIPVFPSRMHRHSSIYVRSDTPLRTPQDLVGRRVGLPEWAQTAAVYSRGFLAHQYGLDLASIDWVQASVNQPGRGEKVALALPKGITIERRPDTSLNAMLLSGEVDAVLSAHPPHSVEQGDPRVKRLIGDFLSVEQDYFRETRIFPIMHTVVFRREVYERNPWIAGELYKCLEEAKDRSVARALDFNASRFPIPWGAEHARRAMETMPDDYFPYGIAPNRTTLEAFLTYAHEQGVLHRPLEPEELFAPNTLETFKI</sequence>
<dbReference type="Proteomes" id="UP000727456">
    <property type="component" value="Unassembled WGS sequence"/>
</dbReference>
<protein>
    <submittedName>
        <fullName evidence="1">4,5-dihydroxyphthalate decarboxylase</fullName>
        <ecNumber evidence="1">4.1.1.55</ecNumber>
    </submittedName>
</protein>
<keyword evidence="2" id="KW-1185">Reference proteome</keyword>
<proteinExistence type="predicted"/>
<dbReference type="GO" id="GO:0018796">
    <property type="term" value="F:4,5-dihydroxyphthalate decarboxylase activity"/>
    <property type="evidence" value="ECO:0007669"/>
    <property type="project" value="UniProtKB-EC"/>
</dbReference>
<dbReference type="Gene3D" id="3.40.190.10">
    <property type="entry name" value="Periplasmic binding protein-like II"/>
    <property type="match status" value="1"/>
</dbReference>
<gene>
    <name evidence="1" type="ORF">FHS31_002869</name>
</gene>
<dbReference type="RefSeq" id="WP_208408735.1">
    <property type="nucleotide sequence ID" value="NZ_JAAOZC010000009.1"/>
</dbReference>
<comment type="caution">
    <text evidence="1">The sequence shown here is derived from an EMBL/GenBank/DDBJ whole genome shotgun (WGS) entry which is preliminary data.</text>
</comment>
<dbReference type="SUPFAM" id="SSF53850">
    <property type="entry name" value="Periplasmic binding protein-like II"/>
    <property type="match status" value="1"/>
</dbReference>
<dbReference type="EC" id="4.1.1.55" evidence="1"/>
<evidence type="ECO:0000313" key="1">
    <source>
        <dbReference type="EMBL" id="NIJ09237.1"/>
    </source>
</evidence>
<organism evidence="1 2">
    <name type="scientific">Sphingomonas vulcanisoli</name>
    <dbReference type="NCBI Taxonomy" id="1658060"/>
    <lineage>
        <taxon>Bacteria</taxon>
        <taxon>Pseudomonadati</taxon>
        <taxon>Pseudomonadota</taxon>
        <taxon>Alphaproteobacteria</taxon>
        <taxon>Sphingomonadales</taxon>
        <taxon>Sphingomonadaceae</taxon>
        <taxon>Sphingomonas</taxon>
    </lineage>
</organism>
<evidence type="ECO:0000313" key="2">
    <source>
        <dbReference type="Proteomes" id="UP000727456"/>
    </source>
</evidence>
<dbReference type="EMBL" id="JAAOZC010000009">
    <property type="protein sequence ID" value="NIJ09237.1"/>
    <property type="molecule type" value="Genomic_DNA"/>
</dbReference>
<reference evidence="1 2" key="1">
    <citation type="submission" date="2020-03" db="EMBL/GenBank/DDBJ databases">
        <title>Genomic Encyclopedia of Type Strains, Phase III (KMG-III): the genomes of soil and plant-associated and newly described type strains.</title>
        <authorList>
            <person name="Whitman W."/>
        </authorList>
    </citation>
    <scope>NUCLEOTIDE SEQUENCE [LARGE SCALE GENOMIC DNA]</scope>
    <source>
        <strain evidence="1 2">CECT 8804</strain>
    </source>
</reference>
<name>A0ABX0TXP9_9SPHN</name>
<keyword evidence="1" id="KW-0456">Lyase</keyword>